<dbReference type="InterPro" id="IPR004991">
    <property type="entry name" value="Aerolysin-like"/>
</dbReference>
<dbReference type="Xenbase" id="XB-GENE-29091587">
    <property type="gene designation" value="LOC116406512"/>
</dbReference>
<dbReference type="GeneID" id="116406512"/>
<dbReference type="AGR" id="Xenbase:XB-GENE-29091587"/>
<proteinExistence type="predicted"/>
<dbReference type="OrthoDB" id="9902201at2759"/>
<dbReference type="PANTHER" id="PTHR39244:SF5">
    <property type="entry name" value="NATTERIN-3-LIKE"/>
    <property type="match status" value="1"/>
</dbReference>
<dbReference type="RefSeq" id="XP_031751141.1">
    <property type="nucleotide sequence ID" value="XM_031895281.1"/>
</dbReference>
<protein>
    <submittedName>
        <fullName evidence="4">Uncharacterized protein LOC116406512</fullName>
    </submittedName>
</protein>
<dbReference type="OMA" id="WSTINER"/>
<dbReference type="Gene3D" id="2.170.15.10">
    <property type="entry name" value="Proaerolysin, chain A, domain 3"/>
    <property type="match status" value="1"/>
</dbReference>
<organism evidence="3 4">
    <name type="scientific">Xenopus tropicalis</name>
    <name type="common">Western clawed frog</name>
    <name type="synonym">Silurana tropicalis</name>
    <dbReference type="NCBI Taxonomy" id="8364"/>
    <lineage>
        <taxon>Eukaryota</taxon>
        <taxon>Metazoa</taxon>
        <taxon>Chordata</taxon>
        <taxon>Craniata</taxon>
        <taxon>Vertebrata</taxon>
        <taxon>Euteleostomi</taxon>
        <taxon>Amphibia</taxon>
        <taxon>Batrachia</taxon>
        <taxon>Anura</taxon>
        <taxon>Pipoidea</taxon>
        <taxon>Pipidae</taxon>
        <taxon>Xenopodinae</taxon>
        <taxon>Xenopus</taxon>
        <taxon>Silurana</taxon>
    </lineage>
</organism>
<dbReference type="Gene3D" id="2.20.25.510">
    <property type="match status" value="1"/>
</dbReference>
<dbReference type="Proteomes" id="UP000008143">
    <property type="component" value="Chromosome 1"/>
</dbReference>
<accession>A0A8J1J361</accession>
<dbReference type="InterPro" id="IPR023294">
    <property type="entry name" value="Tachylectin2"/>
</dbReference>
<dbReference type="Pfam" id="PF03318">
    <property type="entry name" value="ETX_MTX2"/>
    <property type="match status" value="1"/>
</dbReference>
<sequence>MEQRLTTSSQAKPKEANQGEQQDDVSGIVLFTVSDDGTVRIGRPPKNYLDSYYDRAITAGKLSHADHVAFHPGGDMYVISGSNLYQGSMPSEQGKSWISPDRQVGKGEWDQYKFLLFHPNGDLYAVTKSGHLYKGPAPNNENISWGYEQATKIGDRIWNDFSAYFFDPEGMLYVVTPSGDLRKRSPPTSASDDWLGTSSIVGQGSWKDYTHFIRFTPDGYLWCVENSNGYIYRGLPPANRGSRYVDKAEKLGCHYHQFHFTNFTRDKTIKSILGFDFLIDSAKTLSQSIEVVEKQVYNNARSTTPLKSTFSFNKTIKEVSEFTHEHGFTVAVGAEMTFTAGIPFIGDTETKVSLNRSTTHNWKFSSTNEREVSFSAATEVEVEGGKAVRLEATIRKAEINIPYRATVRTLFGYEATVSGTWNGVSHFDLVVKQEDVTP</sequence>
<dbReference type="KEGG" id="xtr:116406512"/>
<evidence type="ECO:0000256" key="1">
    <source>
        <dbReference type="SAM" id="MobiDB-lite"/>
    </source>
</evidence>
<feature type="compositionally biased region" description="Polar residues" evidence="1">
    <location>
        <begin position="1"/>
        <end position="11"/>
    </location>
</feature>
<dbReference type="InterPro" id="IPR036813">
    <property type="entry name" value="Tachylectin2_sf"/>
</dbReference>
<evidence type="ECO:0000259" key="2">
    <source>
        <dbReference type="Pfam" id="PF14517"/>
    </source>
</evidence>
<dbReference type="CDD" id="cd20229">
    <property type="entry name" value="PFM_tachylectin-like"/>
    <property type="match status" value="1"/>
</dbReference>
<gene>
    <name evidence="4 5" type="primary">LOC116406512</name>
</gene>
<dbReference type="SUPFAM" id="SSF56973">
    <property type="entry name" value="Aerolisin/ETX pore-forming domain"/>
    <property type="match status" value="1"/>
</dbReference>
<evidence type="ECO:0000313" key="5">
    <source>
        <dbReference type="Xenbase" id="XB-GENE-29091587"/>
    </source>
</evidence>
<dbReference type="SUPFAM" id="SSF50934">
    <property type="entry name" value="Tachylectin-2"/>
    <property type="match status" value="2"/>
</dbReference>
<feature type="region of interest" description="Disordered" evidence="1">
    <location>
        <begin position="1"/>
        <end position="23"/>
    </location>
</feature>
<dbReference type="AlphaFoldDB" id="A0A8J1J361"/>
<feature type="domain" description="Tachylectin 2" evidence="2">
    <location>
        <begin position="33"/>
        <end position="259"/>
    </location>
</feature>
<evidence type="ECO:0000313" key="4">
    <source>
        <dbReference type="RefSeq" id="XP_031751141.1"/>
    </source>
</evidence>
<evidence type="ECO:0000313" key="3">
    <source>
        <dbReference type="Proteomes" id="UP000008143"/>
    </source>
</evidence>
<dbReference type="Pfam" id="PF14517">
    <property type="entry name" value="Tachylectin"/>
    <property type="match status" value="1"/>
</dbReference>
<dbReference type="InterPro" id="IPR053237">
    <property type="entry name" value="Natterin_C"/>
</dbReference>
<keyword evidence="3" id="KW-1185">Reference proteome</keyword>
<name>A0A8J1J361_XENTR</name>
<reference evidence="4" key="1">
    <citation type="submission" date="2025-08" db="UniProtKB">
        <authorList>
            <consortium name="RefSeq"/>
        </authorList>
    </citation>
    <scope>IDENTIFICATION</scope>
    <source>
        <strain evidence="4">Nigerian</strain>
        <tissue evidence="4">Liver and blood</tissue>
    </source>
</reference>
<dbReference type="PANTHER" id="PTHR39244">
    <property type="entry name" value="NATTERIN-4"/>
    <property type="match status" value="1"/>
</dbReference>
<dbReference type="Gene3D" id="2.115.10.10">
    <property type="entry name" value="Tachylectin 2"/>
    <property type="match status" value="1"/>
</dbReference>